<dbReference type="EMBL" id="MLJJ01000018">
    <property type="protein sequence ID" value="ORM98844.1"/>
    <property type="molecule type" value="Genomic_DNA"/>
</dbReference>
<protein>
    <recommendedName>
        <fullName evidence="3">Phage protein</fullName>
    </recommendedName>
</protein>
<gene>
    <name evidence="1" type="ORF">HA46_11440</name>
</gene>
<keyword evidence="2" id="KW-1185">Reference proteome</keyword>
<evidence type="ECO:0000313" key="2">
    <source>
        <dbReference type="Proteomes" id="UP000193785"/>
    </source>
</evidence>
<accession>A0ABX3URE3</accession>
<proteinExistence type="predicted"/>
<evidence type="ECO:0000313" key="1">
    <source>
        <dbReference type="EMBL" id="ORM98844.1"/>
    </source>
</evidence>
<dbReference type="Proteomes" id="UP000193785">
    <property type="component" value="Unassembled WGS sequence"/>
</dbReference>
<reference evidence="1 2" key="1">
    <citation type="journal article" date="2017" name="Antonie Van Leeuwenhoek">
        <title>Phylogenomic resolution of the bacterial genus Pantoea and its relationship with Erwinia and Tatumella.</title>
        <authorList>
            <person name="Palmer M."/>
            <person name="Steenkamp E.T."/>
            <person name="Coetzee M.P."/>
            <person name="Chan W.Y."/>
            <person name="van Zyl E."/>
            <person name="De Maayer P."/>
            <person name="Coutinho T.A."/>
            <person name="Blom J."/>
            <person name="Smits T.H."/>
            <person name="Duffy B."/>
            <person name="Venter S.N."/>
        </authorList>
    </citation>
    <scope>NUCLEOTIDE SEQUENCE [LARGE SCALE GENOMIC DNA]</scope>
    <source>
        <strain evidence="1 2">LMG 5345</strain>
    </source>
</reference>
<organism evidence="1 2">
    <name type="scientific">Pantoea septica</name>
    <dbReference type="NCBI Taxonomy" id="472695"/>
    <lineage>
        <taxon>Bacteria</taxon>
        <taxon>Pseudomonadati</taxon>
        <taxon>Pseudomonadota</taxon>
        <taxon>Gammaproteobacteria</taxon>
        <taxon>Enterobacterales</taxon>
        <taxon>Erwiniaceae</taxon>
        <taxon>Pantoea</taxon>
    </lineage>
</organism>
<comment type="caution">
    <text evidence="1">The sequence shown here is derived from an EMBL/GenBank/DDBJ whole genome shotgun (WGS) entry which is preliminary data.</text>
</comment>
<name>A0ABX3URE3_9GAMM</name>
<evidence type="ECO:0008006" key="3">
    <source>
        <dbReference type="Google" id="ProtNLM"/>
    </source>
</evidence>
<sequence>MKKSIADDEMPILIPDTSFNQVLSPETTNRINTQAFLARGHADFVLPGYTLPFGYRLVSCPDEKQYRMVTSEAVPETVYAVRLDETQDFTSPERACIQVMVWRTRQPEHEHAVHGIARRFFRYFLQTYSVIVTDSAQTNAARVMWEGMIAWALRDSGHYVYIYNAAWQDRKLERVRGWDEFCEHWAGFCWGAEPESHLNRRVVISTVELD</sequence>
<dbReference type="RefSeq" id="WP_084884398.1">
    <property type="nucleotide sequence ID" value="NZ_MLJJ01000018.1"/>
</dbReference>